<evidence type="ECO:0000259" key="4">
    <source>
        <dbReference type="Pfam" id="PF00205"/>
    </source>
</evidence>
<dbReference type="Gene3D" id="3.40.50.970">
    <property type="match status" value="2"/>
</dbReference>
<name>A0ABT2H4C7_9MICO</name>
<dbReference type="SUPFAM" id="SSF52467">
    <property type="entry name" value="DHS-like NAD/FAD-binding domain"/>
    <property type="match status" value="1"/>
</dbReference>
<dbReference type="InterPro" id="IPR012000">
    <property type="entry name" value="Thiamin_PyroP_enz_cen_dom"/>
</dbReference>
<dbReference type="Gene3D" id="3.40.50.1220">
    <property type="entry name" value="TPP-binding domain"/>
    <property type="match status" value="1"/>
</dbReference>
<dbReference type="Pfam" id="PF00205">
    <property type="entry name" value="TPP_enzyme_M"/>
    <property type="match status" value="1"/>
</dbReference>
<dbReference type="Pfam" id="PF02776">
    <property type="entry name" value="TPP_enzyme_N"/>
    <property type="match status" value="1"/>
</dbReference>
<feature type="domain" description="Thiamine pyrophosphate enzyme central" evidence="4">
    <location>
        <begin position="224"/>
        <end position="332"/>
    </location>
</feature>
<evidence type="ECO:0000256" key="3">
    <source>
        <dbReference type="RuleBase" id="RU362132"/>
    </source>
</evidence>
<evidence type="ECO:0000256" key="1">
    <source>
        <dbReference type="ARBA" id="ARBA00007812"/>
    </source>
</evidence>
<dbReference type="PANTHER" id="PTHR18968:SF13">
    <property type="entry name" value="ACETOLACTATE SYNTHASE CATALYTIC SUBUNIT, MITOCHONDRIAL"/>
    <property type="match status" value="1"/>
</dbReference>
<sequence>MSDGPAQTVAQQLAAIMAAEGCDHLFTLMGAGNLWLVHHLDVEHGVSIHHLRHENGAVGAADGYARSTGRLGWATVTQGPGFTNTITAMLTADRGRSPLVLLVSDSSNLDPGRFPFAGGMQALAPEALLDPLGILTVRAEGADAGSRLLEAIRRARGERRAIAFVMPAGLDKVTAASLELPAGGSGEAGPAAAAATAAAAPAPAGAGAPAAAAAPAPDPQQIVAAADAIEAAAHPLVVAGRGVIEAGAAADVLQLAELLGARVATTVPASGALGDHPAVVGQFGGFSIGATEALVEQADCLVVIGASLNTFQTRKGEFTRGRTIVRIDLDPRSELPAIGAADVVRRAPVDRSSGALLTAGRTVVVEADACAGTAAIVAELRARGRMPKMQERLPAETVDPRDDRSGDGLVDPRLLSLEFERLLPRDRRVFVDNGHFGAFPMLYLTHRAPRSLVWMPDFGAVGSALGASFASAVADPATASVLFIGDCGLYLTLGDLETAVRERAPLLVVCMNDGAAGSELVHMQDWGVPLDQAIFGYADFAALARGFGAQGAVVTAVEQLEPALAGWDRSRGPFVVDARITREVRSPIYAHV</sequence>
<dbReference type="RefSeq" id="WP_259539639.1">
    <property type="nucleotide sequence ID" value="NZ_JANLCJ010000004.1"/>
</dbReference>
<dbReference type="CDD" id="cd00568">
    <property type="entry name" value="TPP_enzymes"/>
    <property type="match status" value="1"/>
</dbReference>
<dbReference type="SUPFAM" id="SSF52518">
    <property type="entry name" value="Thiamin diphosphate-binding fold (THDP-binding)"/>
    <property type="match status" value="2"/>
</dbReference>
<dbReference type="InterPro" id="IPR045229">
    <property type="entry name" value="TPP_enz"/>
</dbReference>
<keyword evidence="2 3" id="KW-0786">Thiamine pyrophosphate</keyword>
<comment type="similarity">
    <text evidence="1 3">Belongs to the TPP enzyme family.</text>
</comment>
<dbReference type="InterPro" id="IPR012001">
    <property type="entry name" value="Thiamin_PyroP_enz_TPP-bd_dom"/>
</dbReference>
<accession>A0ABT2H4C7</accession>
<dbReference type="InterPro" id="IPR029035">
    <property type="entry name" value="DHS-like_NAD/FAD-binding_dom"/>
</dbReference>
<protein>
    <submittedName>
        <fullName evidence="7">Thiamine pyrophosphate-binding protein</fullName>
    </submittedName>
</protein>
<evidence type="ECO:0000313" key="7">
    <source>
        <dbReference type="EMBL" id="MCS5734772.1"/>
    </source>
</evidence>
<reference evidence="7" key="1">
    <citation type="submission" date="2022-08" db="EMBL/GenBank/DDBJ databases">
        <authorList>
            <person name="Deng Y."/>
            <person name="Han X.-F."/>
            <person name="Zhang Y.-Q."/>
        </authorList>
    </citation>
    <scope>NUCLEOTIDE SEQUENCE</scope>
    <source>
        <strain evidence="7">CPCC 203386</strain>
    </source>
</reference>
<dbReference type="Proteomes" id="UP001165586">
    <property type="component" value="Unassembled WGS sequence"/>
</dbReference>
<dbReference type="Pfam" id="PF02775">
    <property type="entry name" value="TPP_enzyme_C"/>
    <property type="match status" value="1"/>
</dbReference>
<feature type="domain" description="Thiamine pyrophosphate enzyme N-terminal TPP-binding" evidence="6">
    <location>
        <begin position="8"/>
        <end position="109"/>
    </location>
</feature>
<evidence type="ECO:0000259" key="6">
    <source>
        <dbReference type="Pfam" id="PF02776"/>
    </source>
</evidence>
<dbReference type="PANTHER" id="PTHR18968">
    <property type="entry name" value="THIAMINE PYROPHOSPHATE ENZYMES"/>
    <property type="match status" value="1"/>
</dbReference>
<comment type="caution">
    <text evidence="7">The sequence shown here is derived from an EMBL/GenBank/DDBJ whole genome shotgun (WGS) entry which is preliminary data.</text>
</comment>
<organism evidence="7 8">
    <name type="scientific">Herbiconiux daphne</name>
    <dbReference type="NCBI Taxonomy" id="2970914"/>
    <lineage>
        <taxon>Bacteria</taxon>
        <taxon>Bacillati</taxon>
        <taxon>Actinomycetota</taxon>
        <taxon>Actinomycetes</taxon>
        <taxon>Micrococcales</taxon>
        <taxon>Microbacteriaceae</taxon>
        <taxon>Herbiconiux</taxon>
    </lineage>
</organism>
<proteinExistence type="inferred from homology"/>
<dbReference type="EMBL" id="JANLCJ010000004">
    <property type="protein sequence ID" value="MCS5734772.1"/>
    <property type="molecule type" value="Genomic_DNA"/>
</dbReference>
<evidence type="ECO:0000313" key="8">
    <source>
        <dbReference type="Proteomes" id="UP001165586"/>
    </source>
</evidence>
<keyword evidence="8" id="KW-1185">Reference proteome</keyword>
<dbReference type="InterPro" id="IPR029061">
    <property type="entry name" value="THDP-binding"/>
</dbReference>
<evidence type="ECO:0000256" key="2">
    <source>
        <dbReference type="ARBA" id="ARBA00023052"/>
    </source>
</evidence>
<feature type="domain" description="Thiamine pyrophosphate enzyme TPP-binding" evidence="5">
    <location>
        <begin position="439"/>
        <end position="577"/>
    </location>
</feature>
<evidence type="ECO:0000259" key="5">
    <source>
        <dbReference type="Pfam" id="PF02775"/>
    </source>
</evidence>
<dbReference type="InterPro" id="IPR011766">
    <property type="entry name" value="TPP_enzyme_TPP-bd"/>
</dbReference>
<gene>
    <name evidence="7" type="ORF">N1032_13595</name>
</gene>
<dbReference type="CDD" id="cd07035">
    <property type="entry name" value="TPP_PYR_POX_like"/>
    <property type="match status" value="1"/>
</dbReference>